<keyword evidence="1" id="KW-0328">Glycosyltransferase</keyword>
<name>A0A657PXJ2_9GAMM</name>
<keyword evidence="1" id="KW-0808">Transferase</keyword>
<comment type="caution">
    <text evidence="1">The sequence shown here is derived from an EMBL/GenBank/DDBJ whole genome shotgun (WGS) entry which is preliminary data.</text>
</comment>
<evidence type="ECO:0000313" key="2">
    <source>
        <dbReference type="Proteomes" id="UP000250928"/>
    </source>
</evidence>
<sequence length="147" mass="16915">MEALHDFTSRQNEMAQMISDLKAIMTPEQLRIKPTAKTAHQLLCDLGKKLKEHLAAEDKGIYPPLLTHEDPKLKSLAWGFISGEKPLRKQFESYYKNWLKECDFEFTDAFLTDSLELFNAIEARLERESSVLIPRLEESGMFTHATA</sequence>
<reference evidence="1 2" key="1">
    <citation type="submission" date="2018-01" db="EMBL/GenBank/DDBJ databases">
        <title>Novel co-symbiosis in the lucinid bivalve Phacoides pectinatus.</title>
        <authorList>
            <person name="Lim S.J."/>
            <person name="Davis B.G."/>
            <person name="Gill D.E."/>
            <person name="Engel A.S."/>
            <person name="Anderson L.C."/>
            <person name="Campbell B.J."/>
        </authorList>
    </citation>
    <scope>NUCLEOTIDE SEQUENCE [LARGE SCALE GENOMIC DNA]</scope>
    <source>
        <strain evidence="1">N3_P5</strain>
    </source>
</reference>
<accession>A0A657PXJ2</accession>
<organism evidence="1 2">
    <name type="scientific">Candidatus Sedimenticola endophacoides</name>
    <dbReference type="NCBI Taxonomy" id="2548426"/>
    <lineage>
        <taxon>Bacteria</taxon>
        <taxon>Pseudomonadati</taxon>
        <taxon>Pseudomonadota</taxon>
        <taxon>Gammaproteobacteria</taxon>
        <taxon>Chromatiales</taxon>
        <taxon>Sedimenticolaceae</taxon>
        <taxon>Sedimenticola</taxon>
    </lineage>
</organism>
<gene>
    <name evidence="1" type="ORF">C3L24_02320</name>
</gene>
<proteinExistence type="predicted"/>
<evidence type="ECO:0000313" key="1">
    <source>
        <dbReference type="EMBL" id="PUE04892.1"/>
    </source>
</evidence>
<dbReference type="AlphaFoldDB" id="A0A657PXJ2"/>
<protein>
    <submittedName>
        <fullName evidence="1">Hypoxanthine phosphoribosyltransferase</fullName>
    </submittedName>
</protein>
<dbReference type="GO" id="GO:0016757">
    <property type="term" value="F:glycosyltransferase activity"/>
    <property type="evidence" value="ECO:0007669"/>
    <property type="project" value="UniProtKB-KW"/>
</dbReference>
<dbReference type="Proteomes" id="UP000250928">
    <property type="component" value="Unassembled WGS sequence"/>
</dbReference>
<dbReference type="EMBL" id="PQCO01000105">
    <property type="protein sequence ID" value="PUE04892.1"/>
    <property type="molecule type" value="Genomic_DNA"/>
</dbReference>